<organism evidence="1 2">
    <name type="scientific">Mycena rosella</name>
    <name type="common">Pink bonnet</name>
    <name type="synonym">Agaricus rosellus</name>
    <dbReference type="NCBI Taxonomy" id="1033263"/>
    <lineage>
        <taxon>Eukaryota</taxon>
        <taxon>Fungi</taxon>
        <taxon>Dikarya</taxon>
        <taxon>Basidiomycota</taxon>
        <taxon>Agaricomycotina</taxon>
        <taxon>Agaricomycetes</taxon>
        <taxon>Agaricomycetidae</taxon>
        <taxon>Agaricales</taxon>
        <taxon>Marasmiineae</taxon>
        <taxon>Mycenaceae</taxon>
        <taxon>Mycena</taxon>
    </lineage>
</organism>
<protein>
    <submittedName>
        <fullName evidence="1">Uncharacterized protein</fullName>
    </submittedName>
</protein>
<dbReference type="AlphaFoldDB" id="A0AAD7DPQ2"/>
<name>A0AAD7DPQ2_MYCRO</name>
<gene>
    <name evidence="1" type="ORF">B0H17DRAFT_929031</name>
</gene>
<feature type="non-terminal residue" evidence="1">
    <location>
        <position position="1"/>
    </location>
</feature>
<keyword evidence="2" id="KW-1185">Reference proteome</keyword>
<dbReference type="EMBL" id="JARKIE010000033">
    <property type="protein sequence ID" value="KAJ7696762.1"/>
    <property type="molecule type" value="Genomic_DNA"/>
</dbReference>
<proteinExistence type="predicted"/>
<evidence type="ECO:0000313" key="1">
    <source>
        <dbReference type="EMBL" id="KAJ7696762.1"/>
    </source>
</evidence>
<sequence>YKLRDKISKALKTCSEAIRCAIAVYNDAGAALNPLRKHIMFADIIHTTSLAEFNLLCEMQADIHEQAWTQPTYHEAGILYFGIKHVKEEIECLKIEILRLIMYLVDEHIDYYTAIALALIVNPLLAMELQQRWLHASRISTSICKHLASTVKLVIFSGSLFPDIREGRDPDLGDNVQPPYWLAVILSVTQMEVEYNEAAAGAHLDMEPD</sequence>
<dbReference type="Proteomes" id="UP001221757">
    <property type="component" value="Unassembled WGS sequence"/>
</dbReference>
<comment type="caution">
    <text evidence="1">The sequence shown here is derived from an EMBL/GenBank/DDBJ whole genome shotgun (WGS) entry which is preliminary data.</text>
</comment>
<accession>A0AAD7DPQ2</accession>
<reference evidence="1" key="1">
    <citation type="submission" date="2023-03" db="EMBL/GenBank/DDBJ databases">
        <title>Massive genome expansion in bonnet fungi (Mycena s.s.) driven by repeated elements and novel gene families across ecological guilds.</title>
        <authorList>
            <consortium name="Lawrence Berkeley National Laboratory"/>
            <person name="Harder C.B."/>
            <person name="Miyauchi S."/>
            <person name="Viragh M."/>
            <person name="Kuo A."/>
            <person name="Thoen E."/>
            <person name="Andreopoulos B."/>
            <person name="Lu D."/>
            <person name="Skrede I."/>
            <person name="Drula E."/>
            <person name="Henrissat B."/>
            <person name="Morin E."/>
            <person name="Kohler A."/>
            <person name="Barry K."/>
            <person name="LaButti K."/>
            <person name="Morin E."/>
            <person name="Salamov A."/>
            <person name="Lipzen A."/>
            <person name="Mereny Z."/>
            <person name="Hegedus B."/>
            <person name="Baldrian P."/>
            <person name="Stursova M."/>
            <person name="Weitz H."/>
            <person name="Taylor A."/>
            <person name="Grigoriev I.V."/>
            <person name="Nagy L.G."/>
            <person name="Martin F."/>
            <person name="Kauserud H."/>
        </authorList>
    </citation>
    <scope>NUCLEOTIDE SEQUENCE</scope>
    <source>
        <strain evidence="1">CBHHK067</strain>
    </source>
</reference>
<evidence type="ECO:0000313" key="2">
    <source>
        <dbReference type="Proteomes" id="UP001221757"/>
    </source>
</evidence>